<evidence type="ECO:0000256" key="1">
    <source>
        <dbReference type="SAM" id="Phobius"/>
    </source>
</evidence>
<protein>
    <recommendedName>
        <fullName evidence="4">Glycoside hydrolase</fullName>
    </recommendedName>
</protein>
<gene>
    <name evidence="2" type="ORF">LZC94_14120</name>
</gene>
<dbReference type="InterPro" id="IPR008979">
    <property type="entry name" value="Galactose-bd-like_sf"/>
</dbReference>
<dbReference type="Proteomes" id="UP001370348">
    <property type="component" value="Chromosome"/>
</dbReference>
<keyword evidence="1" id="KW-0472">Membrane</keyword>
<evidence type="ECO:0000313" key="2">
    <source>
        <dbReference type="EMBL" id="WXB18372.1"/>
    </source>
</evidence>
<keyword evidence="1" id="KW-0812">Transmembrane</keyword>
<keyword evidence="1" id="KW-1133">Transmembrane helix</keyword>
<keyword evidence="3" id="KW-1185">Reference proteome</keyword>
<feature type="transmembrane region" description="Helical" evidence="1">
    <location>
        <begin position="306"/>
        <end position="324"/>
    </location>
</feature>
<feature type="transmembrane region" description="Helical" evidence="1">
    <location>
        <begin position="395"/>
        <end position="416"/>
    </location>
</feature>
<feature type="transmembrane region" description="Helical" evidence="1">
    <location>
        <begin position="219"/>
        <end position="238"/>
    </location>
</feature>
<evidence type="ECO:0008006" key="4">
    <source>
        <dbReference type="Google" id="ProtNLM"/>
    </source>
</evidence>
<proteinExistence type="predicted"/>
<dbReference type="Gene3D" id="2.60.120.260">
    <property type="entry name" value="Galactose-binding domain-like"/>
    <property type="match status" value="1"/>
</dbReference>
<accession>A0ABZ2M790</accession>
<feature type="transmembrane region" description="Helical" evidence="1">
    <location>
        <begin position="279"/>
        <end position="299"/>
    </location>
</feature>
<evidence type="ECO:0000313" key="3">
    <source>
        <dbReference type="Proteomes" id="UP001370348"/>
    </source>
</evidence>
<name>A0ABZ2M790_9BACT</name>
<sequence length="428" mass="46571">MVLLVSGSLPASVVMAEPATAGQAVALGASVVPLNGPWKFHTGDDPRWADPSFDDSDWESVDLTPAAGAHDGDVGLMGYVPGWLARGHPHYWGYAWYRIRISVTAPPAYQLALTGPLLVDDAYQVFLDGRLLGASSPFSGPEPVVYGVQPSLFPLPPLHTREGGSALLAFRVWMGEDTMRSLDDTGGIHIAPAIGEARDADARHRLEWWDFFTGYVADALEPVLLVALAAVSLVVFAFERKNRAYPWLCAALVANALLRVNQVVIYWTHWASIDTVEHLRAVLGPSMLAAWVMTWREWFDVRQPPWIPRATAALAVLLAALLMAGRTMSIAQTGVRCAFFALIAFITFAGIRRMGRRAWPVLPVVLLGLVVQFAPELNALHVPGIWFPFGVGVSRTQFGFAGLIVVLTALLFGRLLSIARAHRRAGAL</sequence>
<reference evidence="2 3" key="1">
    <citation type="submission" date="2021-12" db="EMBL/GenBank/DDBJ databases">
        <title>Discovery of the Pendulisporaceae a myxobacterial family with distinct sporulation behavior and unique specialized metabolism.</title>
        <authorList>
            <person name="Garcia R."/>
            <person name="Popoff A."/>
            <person name="Bader C.D."/>
            <person name="Loehr J."/>
            <person name="Walesch S."/>
            <person name="Walt C."/>
            <person name="Boldt J."/>
            <person name="Bunk B."/>
            <person name="Haeckl F.J.F.P.J."/>
            <person name="Gunesch A.P."/>
            <person name="Birkelbach J."/>
            <person name="Nuebel U."/>
            <person name="Pietschmann T."/>
            <person name="Bach T."/>
            <person name="Mueller R."/>
        </authorList>
    </citation>
    <scope>NUCLEOTIDE SEQUENCE [LARGE SCALE GENOMIC DNA]</scope>
    <source>
        <strain evidence="2 3">MSr11954</strain>
    </source>
</reference>
<dbReference type="SUPFAM" id="SSF49785">
    <property type="entry name" value="Galactose-binding domain-like"/>
    <property type="match status" value="1"/>
</dbReference>
<feature type="transmembrane region" description="Helical" evidence="1">
    <location>
        <begin position="245"/>
        <end position="267"/>
    </location>
</feature>
<feature type="transmembrane region" description="Helical" evidence="1">
    <location>
        <begin position="330"/>
        <end position="351"/>
    </location>
</feature>
<dbReference type="RefSeq" id="WP_394828003.1">
    <property type="nucleotide sequence ID" value="NZ_CP089984.1"/>
</dbReference>
<feature type="transmembrane region" description="Helical" evidence="1">
    <location>
        <begin position="358"/>
        <end position="375"/>
    </location>
</feature>
<organism evidence="2 3">
    <name type="scientific">Pendulispora albinea</name>
    <dbReference type="NCBI Taxonomy" id="2741071"/>
    <lineage>
        <taxon>Bacteria</taxon>
        <taxon>Pseudomonadati</taxon>
        <taxon>Myxococcota</taxon>
        <taxon>Myxococcia</taxon>
        <taxon>Myxococcales</taxon>
        <taxon>Sorangiineae</taxon>
        <taxon>Pendulisporaceae</taxon>
        <taxon>Pendulispora</taxon>
    </lineage>
</organism>
<dbReference type="EMBL" id="CP089984">
    <property type="protein sequence ID" value="WXB18372.1"/>
    <property type="molecule type" value="Genomic_DNA"/>
</dbReference>